<keyword evidence="3 8" id="KW-1134">Transmembrane beta strand</keyword>
<comment type="subcellular location">
    <subcellularLocation>
        <location evidence="1 8">Cell outer membrane</location>
        <topology evidence="1 8">Multi-pass membrane protein</topology>
    </subcellularLocation>
</comment>
<keyword evidence="2 8" id="KW-0813">Transport</keyword>
<dbReference type="PROSITE" id="PS52016">
    <property type="entry name" value="TONB_DEPENDENT_REC_3"/>
    <property type="match status" value="1"/>
</dbReference>
<dbReference type="Gene3D" id="2.40.170.20">
    <property type="entry name" value="TonB-dependent receptor, beta-barrel domain"/>
    <property type="match status" value="1"/>
</dbReference>
<evidence type="ECO:0000256" key="6">
    <source>
        <dbReference type="ARBA" id="ARBA00023136"/>
    </source>
</evidence>
<dbReference type="InterPro" id="IPR008969">
    <property type="entry name" value="CarboxyPept-like_regulatory"/>
</dbReference>
<organism evidence="11 12">
    <name type="scientific">Lutibacter holmesii</name>
    <dbReference type="NCBI Taxonomy" id="1137985"/>
    <lineage>
        <taxon>Bacteria</taxon>
        <taxon>Pseudomonadati</taxon>
        <taxon>Bacteroidota</taxon>
        <taxon>Flavobacteriia</taxon>
        <taxon>Flavobacteriales</taxon>
        <taxon>Flavobacteriaceae</taxon>
        <taxon>Lutibacter</taxon>
    </lineage>
</organism>
<dbReference type="SUPFAM" id="SSF49464">
    <property type="entry name" value="Carboxypeptidase regulatory domain-like"/>
    <property type="match status" value="1"/>
</dbReference>
<dbReference type="Pfam" id="PF13715">
    <property type="entry name" value="CarbopepD_reg_2"/>
    <property type="match status" value="1"/>
</dbReference>
<evidence type="ECO:0000313" key="11">
    <source>
        <dbReference type="EMBL" id="MFD1293557.1"/>
    </source>
</evidence>
<dbReference type="InterPro" id="IPR037066">
    <property type="entry name" value="Plug_dom_sf"/>
</dbReference>
<evidence type="ECO:0000256" key="7">
    <source>
        <dbReference type="ARBA" id="ARBA00023237"/>
    </source>
</evidence>
<keyword evidence="6 8" id="KW-0472">Membrane</keyword>
<evidence type="ECO:0000256" key="8">
    <source>
        <dbReference type="PROSITE-ProRule" id="PRU01360"/>
    </source>
</evidence>
<proteinExistence type="inferred from homology"/>
<sequence>MKTKFNGFLTLLLAFMVQITFAQEKTVTGKVTDSSGPLPGVTVVVKGTSIGTQTDFDGNYSIQANTGAILQFSFIGMESVDKTVEASNVLNVQMIESAEALDEVVVTALGIKRDKKSLGYATQEVKGDAVNTAKDPNFVNSLSGKVAGIDVKSSGTMGGSTNVVIRGYSSLYNSNQALFVVDGVPVSNINSNSSDQSTGRGGYDYGNAAQDINPDDIESVNILKGGAATALYGSRAANGVIVITTKKGKDRANQGIGVTVNSSVTFNKYNKETMAQYQKEYGAGYSDYYYDAGGPRDGGFFLRDMDGDGIEDLTTPSTEDASFGAIFDPSLDVYQWDSWYPQLEDTYLQASPWEAAENDPNSYFQTGSTIFNSVAIDGANEQGRFRLGYTKLNQEGILENSSIIRDNVDFNASYNLTDKFTASAKATYVKTKGKGRYGTGYDSNNPMQAMRQWWQTNVDVKEQRAAYFATGDNITWNSNDPQSDLSPIYSDNPYWTRYENYETDSRNRVFGNVTLNYELTDWLSAMGRVTLDTYSGIQEERIAVGSVDISKYSRFNESFTENNFDFMLNFDKDLSEKINLRAVLGSNIQTTKYSSISSSTNGGLSIAGLYALSNSAGTLLAPTEYEYNRRTDGYYANVSLDYNNLIFVEGSYRYDIASTLPTDNNAYSYYGASGSLLFSSLIDSNAIQLGKLRVGYAKTGNSASPLSVYDVYVLGDNVGGQAIASLPSTKNNNDLKNEISNEMEVGLEMAFLQNRVGFDLSYYYKTSEDLITPASITAATGYTRQWINAGEIENKGVELSLYGSPVKTSDFEWRVDVNWGKNKSEVLSLPDGLENLQLTSLQGGVSINATIGEAYGQIKGSDFVYADNGGKIVNQETGYYEKTASTSENLGSFQADWKGGINNSFKYKNLSFSFLIDVQKGGNVFSLDTWYGYATGLYDFQAGTNDLGNEKRTSLADGGGVILPGVAPDGTPNEVRSRYDYYANGEGYARAPNALHVYDAGYVKLREVSLAYAFPSHLFENSFIENLTFTATGRNLWIIDKSLPYSDPEAGLSSGNVQGYQSGAYPSTKDFGFNVKIEF</sequence>
<keyword evidence="12" id="KW-1185">Reference proteome</keyword>
<reference evidence="12" key="1">
    <citation type="journal article" date="2019" name="Int. J. Syst. Evol. Microbiol.">
        <title>The Global Catalogue of Microorganisms (GCM) 10K type strain sequencing project: providing services to taxonomists for standard genome sequencing and annotation.</title>
        <authorList>
            <consortium name="The Broad Institute Genomics Platform"/>
            <consortium name="The Broad Institute Genome Sequencing Center for Infectious Disease"/>
            <person name="Wu L."/>
            <person name="Ma J."/>
        </authorList>
    </citation>
    <scope>NUCLEOTIDE SEQUENCE [LARGE SCALE GENOMIC DNA]</scope>
    <source>
        <strain evidence="12">CCUG 62221</strain>
    </source>
</reference>
<dbReference type="PANTHER" id="PTHR30069">
    <property type="entry name" value="TONB-DEPENDENT OUTER MEMBRANE RECEPTOR"/>
    <property type="match status" value="1"/>
</dbReference>
<protein>
    <submittedName>
        <fullName evidence="11">SusC/RagA family TonB-linked outer membrane protein</fullName>
    </submittedName>
</protein>
<dbReference type="Gene3D" id="2.170.130.10">
    <property type="entry name" value="TonB-dependent receptor, plug domain"/>
    <property type="match status" value="1"/>
</dbReference>
<evidence type="ECO:0000256" key="3">
    <source>
        <dbReference type="ARBA" id="ARBA00022452"/>
    </source>
</evidence>
<keyword evidence="5 9" id="KW-0732">Signal</keyword>
<gene>
    <name evidence="11" type="ORF">ACFQ5N_06895</name>
</gene>
<dbReference type="NCBIfam" id="TIGR04057">
    <property type="entry name" value="SusC_RagA_signa"/>
    <property type="match status" value="1"/>
</dbReference>
<evidence type="ECO:0000259" key="10">
    <source>
        <dbReference type="Pfam" id="PF07715"/>
    </source>
</evidence>
<dbReference type="InterPro" id="IPR039426">
    <property type="entry name" value="TonB-dep_rcpt-like"/>
</dbReference>
<dbReference type="InterPro" id="IPR036942">
    <property type="entry name" value="Beta-barrel_TonB_sf"/>
</dbReference>
<keyword evidence="4 8" id="KW-0812">Transmembrane</keyword>
<keyword evidence="7 8" id="KW-0998">Cell outer membrane</keyword>
<comment type="caution">
    <text evidence="11">The sequence shown here is derived from an EMBL/GenBank/DDBJ whole genome shotgun (WGS) entry which is preliminary data.</text>
</comment>
<evidence type="ECO:0000256" key="2">
    <source>
        <dbReference type="ARBA" id="ARBA00022448"/>
    </source>
</evidence>
<dbReference type="NCBIfam" id="TIGR04056">
    <property type="entry name" value="OMP_RagA_SusC"/>
    <property type="match status" value="1"/>
</dbReference>
<dbReference type="SUPFAM" id="SSF56935">
    <property type="entry name" value="Porins"/>
    <property type="match status" value="1"/>
</dbReference>
<name>A0ABW3WPX3_9FLAO</name>
<evidence type="ECO:0000256" key="5">
    <source>
        <dbReference type="ARBA" id="ARBA00022729"/>
    </source>
</evidence>
<dbReference type="RefSeq" id="WP_386808756.1">
    <property type="nucleotide sequence ID" value="NZ_JBHTMV010000003.1"/>
</dbReference>
<dbReference type="InterPro" id="IPR023997">
    <property type="entry name" value="TonB-dep_OMP_SusC/RagA_CS"/>
</dbReference>
<feature type="signal peptide" evidence="9">
    <location>
        <begin position="1"/>
        <end position="22"/>
    </location>
</feature>
<dbReference type="EMBL" id="JBHTMV010000003">
    <property type="protein sequence ID" value="MFD1293557.1"/>
    <property type="molecule type" value="Genomic_DNA"/>
</dbReference>
<evidence type="ECO:0000256" key="4">
    <source>
        <dbReference type="ARBA" id="ARBA00022692"/>
    </source>
</evidence>
<dbReference type="Pfam" id="PF07715">
    <property type="entry name" value="Plug"/>
    <property type="match status" value="1"/>
</dbReference>
<dbReference type="InterPro" id="IPR023996">
    <property type="entry name" value="TonB-dep_OMP_SusC/RagA"/>
</dbReference>
<evidence type="ECO:0000256" key="9">
    <source>
        <dbReference type="SAM" id="SignalP"/>
    </source>
</evidence>
<feature type="domain" description="TonB-dependent receptor plug" evidence="10">
    <location>
        <begin position="115"/>
        <end position="240"/>
    </location>
</feature>
<accession>A0ABW3WPX3</accession>
<dbReference type="PANTHER" id="PTHR30069:SF29">
    <property type="entry name" value="HEMOGLOBIN AND HEMOGLOBIN-HAPTOGLOBIN-BINDING PROTEIN 1-RELATED"/>
    <property type="match status" value="1"/>
</dbReference>
<dbReference type="Proteomes" id="UP001597241">
    <property type="component" value="Unassembled WGS sequence"/>
</dbReference>
<feature type="chain" id="PRO_5046440250" evidence="9">
    <location>
        <begin position="23"/>
        <end position="1079"/>
    </location>
</feature>
<evidence type="ECO:0000256" key="1">
    <source>
        <dbReference type="ARBA" id="ARBA00004571"/>
    </source>
</evidence>
<comment type="similarity">
    <text evidence="8">Belongs to the TonB-dependent receptor family.</text>
</comment>
<dbReference type="Gene3D" id="2.60.40.1120">
    <property type="entry name" value="Carboxypeptidase-like, regulatory domain"/>
    <property type="match status" value="1"/>
</dbReference>
<dbReference type="InterPro" id="IPR012910">
    <property type="entry name" value="Plug_dom"/>
</dbReference>
<evidence type="ECO:0000313" key="12">
    <source>
        <dbReference type="Proteomes" id="UP001597241"/>
    </source>
</evidence>